<protein>
    <submittedName>
        <fullName evidence="6">Glycine/D-amino acid oxidase-like deaminating enzyme</fullName>
    </submittedName>
</protein>
<organism evidence="6 7">
    <name type="scientific">Saccharothrix australiensis</name>
    <dbReference type="NCBI Taxonomy" id="2072"/>
    <lineage>
        <taxon>Bacteria</taxon>
        <taxon>Bacillati</taxon>
        <taxon>Actinomycetota</taxon>
        <taxon>Actinomycetes</taxon>
        <taxon>Pseudonocardiales</taxon>
        <taxon>Pseudonocardiaceae</taxon>
        <taxon>Saccharothrix</taxon>
    </lineage>
</organism>
<keyword evidence="3" id="KW-0274">FAD</keyword>
<keyword evidence="4" id="KW-0560">Oxidoreductase</keyword>
<keyword evidence="2" id="KW-0285">Flavoprotein</keyword>
<reference evidence="6 7" key="1">
    <citation type="submission" date="2018-10" db="EMBL/GenBank/DDBJ databases">
        <title>Sequencing the genomes of 1000 actinobacteria strains.</title>
        <authorList>
            <person name="Klenk H.-P."/>
        </authorList>
    </citation>
    <scope>NUCLEOTIDE SEQUENCE [LARGE SCALE GENOMIC DNA]</scope>
    <source>
        <strain evidence="6 7">DSM 43800</strain>
    </source>
</reference>
<dbReference type="Proteomes" id="UP000282084">
    <property type="component" value="Unassembled WGS sequence"/>
</dbReference>
<sequence>MPVVGGRFVDGSRGGYRRELDIAVVGAGVLGLATTDALVRRGADVTCFDGRPPGSGLSGGLTRTFRNRHDDPRVVRLAVAGRAGYREWERRLGRRLVGDEGAVYAGMGEADTAGLRANGVAHHFADAARHRELFGVLAPVSGRLLVDPGGGAIRARRVIDALAGWVGDRVVPADVHSVTVPSGGGVEIQTTEAIYRARHVVLCAGTAVPRLASGAGFEIPLRQALHARPHFRVREECRGGPLPCWVDRSGEFGEWVYGSPIGSTGSYVLGLIGPDVDVPFDARGALPPGSTMDTRVERLRSYARKAMPGLAPEPVGIRVCVMTKLPVGSDGFRVWHAPGVSAVAGHNLFKLAPVLGELLADTAQSDELPATLREIGDAAMGVA</sequence>
<feature type="domain" description="FAD dependent oxidoreductase" evidence="5">
    <location>
        <begin position="21"/>
        <end position="361"/>
    </location>
</feature>
<dbReference type="InterPro" id="IPR036188">
    <property type="entry name" value="FAD/NAD-bd_sf"/>
</dbReference>
<evidence type="ECO:0000256" key="2">
    <source>
        <dbReference type="ARBA" id="ARBA00022630"/>
    </source>
</evidence>
<dbReference type="InterPro" id="IPR045170">
    <property type="entry name" value="MTOX"/>
</dbReference>
<dbReference type="PANTHER" id="PTHR10961:SF46">
    <property type="entry name" value="PEROXISOMAL SARCOSINE OXIDASE"/>
    <property type="match status" value="1"/>
</dbReference>
<dbReference type="GO" id="GO:0008115">
    <property type="term" value="F:sarcosine oxidase activity"/>
    <property type="evidence" value="ECO:0007669"/>
    <property type="project" value="TreeGrafter"/>
</dbReference>
<keyword evidence="7" id="KW-1185">Reference proteome</keyword>
<evidence type="ECO:0000313" key="7">
    <source>
        <dbReference type="Proteomes" id="UP000282084"/>
    </source>
</evidence>
<proteinExistence type="predicted"/>
<name>A0A495W232_9PSEU</name>
<comment type="cofactor">
    <cofactor evidence="1">
        <name>FAD</name>
        <dbReference type="ChEBI" id="CHEBI:57692"/>
    </cofactor>
</comment>
<evidence type="ECO:0000256" key="3">
    <source>
        <dbReference type="ARBA" id="ARBA00022827"/>
    </source>
</evidence>
<dbReference type="OrthoDB" id="9806452at2"/>
<comment type="caution">
    <text evidence="6">The sequence shown here is derived from an EMBL/GenBank/DDBJ whole genome shotgun (WGS) entry which is preliminary data.</text>
</comment>
<dbReference type="GO" id="GO:0050660">
    <property type="term" value="F:flavin adenine dinucleotide binding"/>
    <property type="evidence" value="ECO:0007669"/>
    <property type="project" value="InterPro"/>
</dbReference>
<evidence type="ECO:0000313" key="6">
    <source>
        <dbReference type="EMBL" id="RKT55712.1"/>
    </source>
</evidence>
<gene>
    <name evidence="6" type="ORF">C8E97_4397</name>
</gene>
<dbReference type="EMBL" id="RBXO01000001">
    <property type="protein sequence ID" value="RKT55712.1"/>
    <property type="molecule type" value="Genomic_DNA"/>
</dbReference>
<dbReference type="PANTHER" id="PTHR10961">
    <property type="entry name" value="PEROXISOMAL SARCOSINE OXIDASE"/>
    <property type="match status" value="1"/>
</dbReference>
<dbReference type="Pfam" id="PF01266">
    <property type="entry name" value="DAO"/>
    <property type="match status" value="1"/>
</dbReference>
<dbReference type="SUPFAM" id="SSF51905">
    <property type="entry name" value="FAD/NAD(P)-binding domain"/>
    <property type="match status" value="1"/>
</dbReference>
<accession>A0A495W232</accession>
<dbReference type="Gene3D" id="3.50.50.60">
    <property type="entry name" value="FAD/NAD(P)-binding domain"/>
    <property type="match status" value="1"/>
</dbReference>
<dbReference type="PRINTS" id="PR00419">
    <property type="entry name" value="ADXRDTASE"/>
</dbReference>
<dbReference type="InterPro" id="IPR006076">
    <property type="entry name" value="FAD-dep_OxRdtase"/>
</dbReference>
<dbReference type="RefSeq" id="WP_121007379.1">
    <property type="nucleotide sequence ID" value="NZ_RBXO01000001.1"/>
</dbReference>
<evidence type="ECO:0000259" key="5">
    <source>
        <dbReference type="Pfam" id="PF01266"/>
    </source>
</evidence>
<evidence type="ECO:0000256" key="4">
    <source>
        <dbReference type="ARBA" id="ARBA00023002"/>
    </source>
</evidence>
<dbReference type="AlphaFoldDB" id="A0A495W232"/>
<evidence type="ECO:0000256" key="1">
    <source>
        <dbReference type="ARBA" id="ARBA00001974"/>
    </source>
</evidence>
<dbReference type="Gene3D" id="3.30.9.10">
    <property type="entry name" value="D-Amino Acid Oxidase, subunit A, domain 2"/>
    <property type="match status" value="1"/>
</dbReference>